<accession>A0A4Q9Y1H2</accession>
<reference evidence="1 2" key="1">
    <citation type="submission" date="2019-01" db="EMBL/GenBank/DDBJ databases">
        <title>Draft genome sequence of Lactobacillus paraplantarum OSY-TC318, a Producer of the novel lantibiotic Paraplantaracin TC318.</title>
        <authorList>
            <person name="Hussein W.E."/>
            <person name="Huang E."/>
            <person name="Yousef A.E."/>
        </authorList>
    </citation>
    <scope>NUCLEOTIDE SEQUENCE [LARGE SCALE GENOMIC DNA]</scope>
    <source>
        <strain evidence="1 2">OSY-TC318</strain>
    </source>
</reference>
<sequence>MQNLIPGDMLEVNQKLKWELDAGMTADESSVINEATLAGTQYFVDEALEGSYWTVKWATDGQAIELYGTTGTVVGRIKPLSDQLENDFRQDSQGLFIRIEKEVAVIVRDN</sequence>
<protein>
    <submittedName>
        <fullName evidence="1">Uncharacterized protein</fullName>
    </submittedName>
</protein>
<dbReference type="AlphaFoldDB" id="A0A4Q9Y1H2"/>
<dbReference type="Proteomes" id="UP000292648">
    <property type="component" value="Unassembled WGS sequence"/>
</dbReference>
<name>A0A4Q9Y1H2_9LACO</name>
<proteinExistence type="predicted"/>
<evidence type="ECO:0000313" key="1">
    <source>
        <dbReference type="EMBL" id="TBX42639.1"/>
    </source>
</evidence>
<organism evidence="1 2">
    <name type="scientific">Lactiplantibacillus paraplantarum</name>
    <dbReference type="NCBI Taxonomy" id="60520"/>
    <lineage>
        <taxon>Bacteria</taxon>
        <taxon>Bacillati</taxon>
        <taxon>Bacillota</taxon>
        <taxon>Bacilli</taxon>
        <taxon>Lactobacillales</taxon>
        <taxon>Lactobacillaceae</taxon>
        <taxon>Lactiplantibacillus</taxon>
    </lineage>
</organism>
<dbReference type="EMBL" id="SEHH01000057">
    <property type="protein sequence ID" value="TBX42639.1"/>
    <property type="molecule type" value="Genomic_DNA"/>
</dbReference>
<evidence type="ECO:0000313" key="2">
    <source>
        <dbReference type="Proteomes" id="UP000292648"/>
    </source>
</evidence>
<gene>
    <name evidence="1" type="ORF">EUZ87_07825</name>
</gene>
<comment type="caution">
    <text evidence="1">The sequence shown here is derived from an EMBL/GenBank/DDBJ whole genome shotgun (WGS) entry which is preliminary data.</text>
</comment>